<evidence type="ECO:0000256" key="3">
    <source>
        <dbReference type="ARBA" id="ARBA00022884"/>
    </source>
</evidence>
<dbReference type="KEGG" id="sper:EW093_15955"/>
<dbReference type="InterPro" id="IPR000244">
    <property type="entry name" value="Ribosomal_bL9"/>
</dbReference>
<evidence type="ECO:0000259" key="9">
    <source>
        <dbReference type="PROSITE" id="PS00651"/>
    </source>
</evidence>
<feature type="domain" description="Ribosomal protein L9" evidence="9">
    <location>
        <begin position="13"/>
        <end position="40"/>
    </location>
</feature>
<dbReference type="Proteomes" id="UP000323824">
    <property type="component" value="Chromosome"/>
</dbReference>
<keyword evidence="4 7" id="KW-0689">Ribosomal protein</keyword>
<evidence type="ECO:0000256" key="7">
    <source>
        <dbReference type="HAMAP-Rule" id="MF_00503"/>
    </source>
</evidence>
<evidence type="ECO:0000313" key="11">
    <source>
        <dbReference type="Proteomes" id="UP000323824"/>
    </source>
</evidence>
<dbReference type="InterPro" id="IPR036791">
    <property type="entry name" value="Ribosomal_bL9_C_sf"/>
</dbReference>
<dbReference type="PANTHER" id="PTHR21368">
    <property type="entry name" value="50S RIBOSOMAL PROTEIN L9"/>
    <property type="match status" value="1"/>
</dbReference>
<comment type="similarity">
    <text evidence="1 7">Belongs to the bacterial ribosomal protein bL9 family.</text>
</comment>
<accession>A0A5C1QHT1</accession>
<evidence type="ECO:0000256" key="2">
    <source>
        <dbReference type="ARBA" id="ARBA00022730"/>
    </source>
</evidence>
<keyword evidence="3 7" id="KW-0694">RNA-binding</keyword>
<dbReference type="InterPro" id="IPR020069">
    <property type="entry name" value="Ribosomal_bL9_C"/>
</dbReference>
<keyword evidence="2 7" id="KW-0699">rRNA-binding</keyword>
<comment type="function">
    <text evidence="7">Binds to the 23S rRNA.</text>
</comment>
<dbReference type="GO" id="GO:0006412">
    <property type="term" value="P:translation"/>
    <property type="evidence" value="ECO:0007669"/>
    <property type="project" value="UniProtKB-UniRule"/>
</dbReference>
<gene>
    <name evidence="7" type="primary">rplI</name>
    <name evidence="10" type="ORF">EW093_15955</name>
</gene>
<reference evidence="10 11" key="2">
    <citation type="submission" date="2019-09" db="EMBL/GenBank/DDBJ databases">
        <title>Complete Genome Sequence and Methylome Analysis of free living Spirochaetas.</title>
        <authorList>
            <person name="Leshcheva N."/>
            <person name="Mikheeva N."/>
        </authorList>
    </citation>
    <scope>NUCLEOTIDE SEQUENCE [LARGE SCALE GENOMIC DNA]</scope>
    <source>
        <strain evidence="10 11">P</strain>
    </source>
</reference>
<dbReference type="Gene3D" id="3.40.5.10">
    <property type="entry name" value="Ribosomal protein L9, N-terminal domain"/>
    <property type="match status" value="1"/>
</dbReference>
<dbReference type="Gene3D" id="3.10.430.100">
    <property type="entry name" value="Ribosomal protein L9, C-terminal domain"/>
    <property type="match status" value="1"/>
</dbReference>
<dbReference type="GO" id="GO:0003735">
    <property type="term" value="F:structural constituent of ribosome"/>
    <property type="evidence" value="ECO:0007669"/>
    <property type="project" value="InterPro"/>
</dbReference>
<dbReference type="AlphaFoldDB" id="A0A5C1QHT1"/>
<dbReference type="EMBL" id="CP035807">
    <property type="protein sequence ID" value="QEN06116.1"/>
    <property type="molecule type" value="Genomic_DNA"/>
</dbReference>
<keyword evidence="5 7" id="KW-0687">Ribonucleoprotein</keyword>
<protein>
    <recommendedName>
        <fullName evidence="6 7">Large ribosomal subunit protein bL9</fullName>
    </recommendedName>
</protein>
<evidence type="ECO:0000256" key="1">
    <source>
        <dbReference type="ARBA" id="ARBA00010605"/>
    </source>
</evidence>
<name>A0A5C1QHT1_9SPIO</name>
<dbReference type="HAMAP" id="MF_00503">
    <property type="entry name" value="Ribosomal_bL9"/>
    <property type="match status" value="1"/>
</dbReference>
<proteinExistence type="inferred from homology"/>
<dbReference type="InterPro" id="IPR036935">
    <property type="entry name" value="Ribosomal_bL9_N_sf"/>
</dbReference>
<dbReference type="SUPFAM" id="SSF55658">
    <property type="entry name" value="L9 N-domain-like"/>
    <property type="match status" value="1"/>
</dbReference>
<dbReference type="InterPro" id="IPR020594">
    <property type="entry name" value="Ribosomal_bL9_bac/chp"/>
</dbReference>
<evidence type="ECO:0000256" key="5">
    <source>
        <dbReference type="ARBA" id="ARBA00023274"/>
    </source>
</evidence>
<feature type="compositionally biased region" description="Low complexity" evidence="8">
    <location>
        <begin position="156"/>
        <end position="166"/>
    </location>
</feature>
<dbReference type="NCBIfam" id="TIGR00158">
    <property type="entry name" value="L9"/>
    <property type="match status" value="1"/>
</dbReference>
<dbReference type="PROSITE" id="PS00651">
    <property type="entry name" value="RIBOSOMAL_L9"/>
    <property type="match status" value="1"/>
</dbReference>
<sequence length="173" mass="18977">MKIILTTDVLNLGEEGDIKVVADGYARNYLIPNKFAVLCNKANLTVLEQRKRTIEKIKEEKRKAALSLKEKIESEELIVKMPTGEKGKLFGSVNNATVVEELTKKGISVERKKVEVPGHNIKVIGTYSIEIKLYGNESAKLKLTVAPIEEAKEVTTEAPAAPAVSEVEADSAE</sequence>
<dbReference type="Pfam" id="PF01281">
    <property type="entry name" value="Ribosomal_L9_N"/>
    <property type="match status" value="1"/>
</dbReference>
<dbReference type="Pfam" id="PF03948">
    <property type="entry name" value="Ribosomal_L9_C"/>
    <property type="match status" value="1"/>
</dbReference>
<dbReference type="SUPFAM" id="SSF55653">
    <property type="entry name" value="Ribosomal protein L9 C-domain"/>
    <property type="match status" value="1"/>
</dbReference>
<evidence type="ECO:0000256" key="6">
    <source>
        <dbReference type="ARBA" id="ARBA00035292"/>
    </source>
</evidence>
<organism evidence="10 11">
    <name type="scientific">Thiospirochaeta perfilievii</name>
    <dbReference type="NCBI Taxonomy" id="252967"/>
    <lineage>
        <taxon>Bacteria</taxon>
        <taxon>Pseudomonadati</taxon>
        <taxon>Spirochaetota</taxon>
        <taxon>Spirochaetia</taxon>
        <taxon>Spirochaetales</taxon>
        <taxon>Spirochaetaceae</taxon>
        <taxon>Thiospirochaeta</taxon>
    </lineage>
</organism>
<dbReference type="GO" id="GO:1990904">
    <property type="term" value="C:ribonucleoprotein complex"/>
    <property type="evidence" value="ECO:0007669"/>
    <property type="project" value="UniProtKB-KW"/>
</dbReference>
<keyword evidence="11" id="KW-1185">Reference proteome</keyword>
<feature type="region of interest" description="Disordered" evidence="8">
    <location>
        <begin position="154"/>
        <end position="173"/>
    </location>
</feature>
<reference evidence="10 11" key="1">
    <citation type="submission" date="2019-02" db="EMBL/GenBank/DDBJ databases">
        <authorList>
            <person name="Fomenkov A."/>
            <person name="Dubinina G."/>
            <person name="Grabovich M."/>
            <person name="Vincze T."/>
            <person name="Roberts R.J."/>
        </authorList>
    </citation>
    <scope>NUCLEOTIDE SEQUENCE [LARGE SCALE GENOMIC DNA]</scope>
    <source>
        <strain evidence="10 11">P</strain>
    </source>
</reference>
<dbReference type="RefSeq" id="WP_149569350.1">
    <property type="nucleotide sequence ID" value="NZ_CP035807.1"/>
</dbReference>
<dbReference type="OrthoDB" id="9788336at2"/>
<evidence type="ECO:0000313" key="10">
    <source>
        <dbReference type="EMBL" id="QEN06116.1"/>
    </source>
</evidence>
<evidence type="ECO:0000256" key="8">
    <source>
        <dbReference type="SAM" id="MobiDB-lite"/>
    </source>
</evidence>
<dbReference type="GO" id="GO:0019843">
    <property type="term" value="F:rRNA binding"/>
    <property type="evidence" value="ECO:0007669"/>
    <property type="project" value="UniProtKB-UniRule"/>
</dbReference>
<dbReference type="InterPro" id="IPR020070">
    <property type="entry name" value="Ribosomal_bL9_N"/>
</dbReference>
<evidence type="ECO:0000256" key="4">
    <source>
        <dbReference type="ARBA" id="ARBA00022980"/>
    </source>
</evidence>
<dbReference type="GO" id="GO:0005840">
    <property type="term" value="C:ribosome"/>
    <property type="evidence" value="ECO:0007669"/>
    <property type="project" value="UniProtKB-KW"/>
</dbReference>
<dbReference type="InterPro" id="IPR009027">
    <property type="entry name" value="Ribosomal_bL9/RNase_H1_N"/>
</dbReference>